<dbReference type="Gene3D" id="6.10.250.660">
    <property type="match status" value="3"/>
</dbReference>
<dbReference type="GO" id="GO:0051301">
    <property type="term" value="P:cell division"/>
    <property type="evidence" value="ECO:0007669"/>
    <property type="project" value="UniProtKB-KW"/>
</dbReference>
<dbReference type="PANTHER" id="PTHR35794:SF2">
    <property type="entry name" value="CELL DIVISION PROTEIN DIVIVA"/>
    <property type="match status" value="1"/>
</dbReference>
<evidence type="ECO:0000256" key="2">
    <source>
        <dbReference type="ARBA" id="ARBA00009008"/>
    </source>
</evidence>
<comment type="similarity">
    <text evidence="2">Belongs to the DivIVA family.</text>
</comment>
<comment type="subcellular location">
    <subcellularLocation>
        <location evidence="1">Cytoplasm</location>
    </subcellularLocation>
</comment>
<keyword evidence="10" id="KW-1185">Reference proteome</keyword>
<evidence type="ECO:0000256" key="8">
    <source>
        <dbReference type="ARBA" id="ARBA00031737"/>
    </source>
</evidence>
<evidence type="ECO:0000313" key="9">
    <source>
        <dbReference type="EMBL" id="AVM02355.1"/>
    </source>
</evidence>
<dbReference type="KEGG" id="git:C6V83_17685"/>
<evidence type="ECO:0000256" key="6">
    <source>
        <dbReference type="ARBA" id="ARBA00023054"/>
    </source>
</evidence>
<evidence type="ECO:0000256" key="5">
    <source>
        <dbReference type="ARBA" id="ARBA00022618"/>
    </source>
</evidence>
<dbReference type="AlphaFoldDB" id="A0A2S0KKY7"/>
<dbReference type="InterPro" id="IPR007793">
    <property type="entry name" value="DivIVA_fam"/>
</dbReference>
<keyword evidence="6" id="KW-0175">Coiled coil</keyword>
<evidence type="ECO:0000256" key="7">
    <source>
        <dbReference type="ARBA" id="ARBA00023306"/>
    </source>
</evidence>
<evidence type="ECO:0000256" key="4">
    <source>
        <dbReference type="ARBA" id="ARBA00022490"/>
    </source>
</evidence>
<evidence type="ECO:0000313" key="10">
    <source>
        <dbReference type="Proteomes" id="UP000239814"/>
    </source>
</evidence>
<accession>A0A2S0KKY7</accession>
<proteinExistence type="inferred from homology"/>
<dbReference type="InterPro" id="IPR019933">
    <property type="entry name" value="DivIVA_domain"/>
</dbReference>
<keyword evidence="4" id="KW-0963">Cytoplasm</keyword>
<dbReference type="Proteomes" id="UP000239814">
    <property type="component" value="Chromosome"/>
</dbReference>
<reference evidence="9 10" key="1">
    <citation type="submission" date="2018-03" db="EMBL/GenBank/DDBJ databases">
        <title>Characteristics and genome of n-alkane degrading marine bacteria Gordonia iterans isolated from crude oil contaminated in Tae-an, South Korea.</title>
        <authorList>
            <person name="Lee S.-S."/>
            <person name="Kim H."/>
        </authorList>
    </citation>
    <scope>NUCLEOTIDE SEQUENCE [LARGE SCALE GENOMIC DNA]</scope>
    <source>
        <strain evidence="9 10">Co17</strain>
    </source>
</reference>
<sequence>MGQRGYHPGEVDDFLGQCADDLADLVAEVPVDQERQASAGANASAGLTAADIRDATFGKPLFGRSGYNEDQVDDFLDALEAKFRDPADPALSWLTPGAVQEAVFGPPGFGRRGYRRDEVDDFLARAAAALSLL</sequence>
<keyword evidence="5" id="KW-0132">Cell division</keyword>
<dbReference type="EMBL" id="CP027433">
    <property type="protein sequence ID" value="AVM02355.1"/>
    <property type="molecule type" value="Genomic_DNA"/>
</dbReference>
<gene>
    <name evidence="9" type="ORF">C6V83_17685</name>
</gene>
<name>A0A2S0KKY7_9ACTN</name>
<keyword evidence="7" id="KW-0131">Cell cycle</keyword>
<evidence type="ECO:0000256" key="3">
    <source>
        <dbReference type="ARBA" id="ARBA00018787"/>
    </source>
</evidence>
<dbReference type="GO" id="GO:0005737">
    <property type="term" value="C:cytoplasm"/>
    <property type="evidence" value="ECO:0007669"/>
    <property type="project" value="UniProtKB-SubCell"/>
</dbReference>
<organism evidence="9 10">
    <name type="scientific">Gordonia iterans</name>
    <dbReference type="NCBI Taxonomy" id="1004901"/>
    <lineage>
        <taxon>Bacteria</taxon>
        <taxon>Bacillati</taxon>
        <taxon>Actinomycetota</taxon>
        <taxon>Actinomycetes</taxon>
        <taxon>Mycobacteriales</taxon>
        <taxon>Gordoniaceae</taxon>
        <taxon>Gordonia</taxon>
    </lineage>
</organism>
<dbReference type="PANTHER" id="PTHR35794">
    <property type="entry name" value="CELL DIVISION PROTEIN DIVIVA"/>
    <property type="match status" value="1"/>
</dbReference>
<protein>
    <recommendedName>
        <fullName evidence="3">Cell wall synthesis protein Wag31</fullName>
    </recommendedName>
    <alternativeName>
        <fullName evidence="8">Antigen 84</fullName>
    </alternativeName>
</protein>
<dbReference type="NCBIfam" id="TIGR03544">
    <property type="entry name" value="DivI1A_domain"/>
    <property type="match status" value="3"/>
</dbReference>
<evidence type="ECO:0000256" key="1">
    <source>
        <dbReference type="ARBA" id="ARBA00004496"/>
    </source>
</evidence>